<sequence length="69" mass="7777">MESTMRTRFTRLRGDRGQAAYEPRSLAEWKEEERLLAEAAAQRRQQQATNPTNPPPGGFVVSGEPKCSE</sequence>
<keyword evidence="3" id="KW-1185">Reference proteome</keyword>
<dbReference type="AlphaFoldDB" id="A0A7T3DE18"/>
<name>A0A7T3DE18_9BURK</name>
<feature type="compositionally biased region" description="Low complexity" evidence="1">
    <location>
        <begin position="38"/>
        <end position="51"/>
    </location>
</feature>
<evidence type="ECO:0000313" key="3">
    <source>
        <dbReference type="Proteomes" id="UP000595064"/>
    </source>
</evidence>
<dbReference type="Proteomes" id="UP000595064">
    <property type="component" value="Chromosome"/>
</dbReference>
<accession>A0A7T3DE18</accession>
<feature type="region of interest" description="Disordered" evidence="1">
    <location>
        <begin position="1"/>
        <end position="25"/>
    </location>
</feature>
<proteinExistence type="predicted"/>
<protein>
    <submittedName>
        <fullName evidence="2">Uncharacterized protein</fullName>
    </submittedName>
</protein>
<gene>
    <name evidence="2" type="ORF">I6G47_00770</name>
</gene>
<feature type="region of interest" description="Disordered" evidence="1">
    <location>
        <begin position="38"/>
        <end position="69"/>
    </location>
</feature>
<evidence type="ECO:0000256" key="1">
    <source>
        <dbReference type="SAM" id="MobiDB-lite"/>
    </source>
</evidence>
<reference evidence="2 3" key="1">
    <citation type="submission" date="2020-12" db="EMBL/GenBank/DDBJ databases">
        <title>FDA dAtabase for Regulatory Grade micrObial Sequences (FDA-ARGOS): Supporting development and validation of Infectious Disease Dx tests.</title>
        <authorList>
            <person name="Sproer C."/>
            <person name="Gronow S."/>
            <person name="Severitt S."/>
            <person name="Schroder I."/>
            <person name="Tallon L."/>
            <person name="Sadzewicz L."/>
            <person name="Zhao X."/>
            <person name="Boylan J."/>
            <person name="Ott S."/>
            <person name="Bowen H."/>
            <person name="Vavikolanu K."/>
            <person name="Mehta A."/>
            <person name="Aluvathingal J."/>
            <person name="Nadendla S."/>
            <person name="Lowell S."/>
            <person name="Myers T."/>
            <person name="Yan Y."/>
            <person name="Sichtig H."/>
        </authorList>
    </citation>
    <scope>NUCLEOTIDE SEQUENCE [LARGE SCALE GENOMIC DNA]</scope>
    <source>
        <strain evidence="2 3">FDAARGOS_890</strain>
    </source>
</reference>
<organism evidence="2 3">
    <name type="scientific">Delftia lacustris</name>
    <dbReference type="NCBI Taxonomy" id="558537"/>
    <lineage>
        <taxon>Bacteria</taxon>
        <taxon>Pseudomonadati</taxon>
        <taxon>Pseudomonadota</taxon>
        <taxon>Betaproteobacteria</taxon>
        <taxon>Burkholderiales</taxon>
        <taxon>Comamonadaceae</taxon>
        <taxon>Delftia</taxon>
    </lineage>
</organism>
<dbReference type="EMBL" id="CP065748">
    <property type="protein sequence ID" value="QPS81651.1"/>
    <property type="molecule type" value="Genomic_DNA"/>
</dbReference>
<dbReference type="RefSeq" id="WP_180319357.1">
    <property type="nucleotide sequence ID" value="NZ_CP065748.1"/>
</dbReference>
<evidence type="ECO:0000313" key="2">
    <source>
        <dbReference type="EMBL" id="QPS81651.1"/>
    </source>
</evidence>
<dbReference type="KEGG" id="dla:I6G47_00770"/>